<dbReference type="InterPro" id="IPR011009">
    <property type="entry name" value="Kinase-like_dom_sf"/>
</dbReference>
<keyword evidence="3" id="KW-1185">Reference proteome</keyword>
<dbReference type="AlphaFoldDB" id="A0A1E2V8M4"/>
<organism evidence="2 3">
    <name type="scientific">Terasakiispira papahanaumokuakeensis</name>
    <dbReference type="NCBI Taxonomy" id="197479"/>
    <lineage>
        <taxon>Bacteria</taxon>
        <taxon>Pseudomonadati</taxon>
        <taxon>Pseudomonadota</taxon>
        <taxon>Gammaproteobacteria</taxon>
        <taxon>Oceanospirillales</taxon>
        <taxon>Terasakiispira</taxon>
    </lineage>
</organism>
<feature type="coiled-coil region" evidence="1">
    <location>
        <begin position="15"/>
        <end position="42"/>
    </location>
</feature>
<dbReference type="SUPFAM" id="SSF56112">
    <property type="entry name" value="Protein kinase-like (PK-like)"/>
    <property type="match status" value="1"/>
</dbReference>
<gene>
    <name evidence="2" type="ORF">BFW38_07150</name>
</gene>
<evidence type="ECO:0008006" key="4">
    <source>
        <dbReference type="Google" id="ProtNLM"/>
    </source>
</evidence>
<dbReference type="RefSeq" id="WP_068997774.1">
    <property type="nucleotide sequence ID" value="NZ_MDTQ01000001.1"/>
</dbReference>
<dbReference type="EMBL" id="MDTQ01000001">
    <property type="protein sequence ID" value="ODC03358.1"/>
    <property type="molecule type" value="Genomic_DNA"/>
</dbReference>
<proteinExistence type="predicted"/>
<keyword evidence="1" id="KW-0175">Coiled coil</keyword>
<dbReference type="Pfam" id="PF10009">
    <property type="entry name" value="DUF2252"/>
    <property type="match status" value="1"/>
</dbReference>
<comment type="caution">
    <text evidence="2">The sequence shown here is derived from an EMBL/GenBank/DDBJ whole genome shotgun (WGS) entry which is preliminary data.</text>
</comment>
<dbReference type="OrthoDB" id="1491115at2"/>
<accession>A0A1E2V8M4</accession>
<dbReference type="InterPro" id="IPR018721">
    <property type="entry name" value="DUF2252"/>
</dbReference>
<dbReference type="Proteomes" id="UP000094291">
    <property type="component" value="Unassembled WGS sequence"/>
</dbReference>
<reference evidence="2 3" key="1">
    <citation type="submission" date="2016-08" db="EMBL/GenBank/DDBJ databases">
        <authorList>
            <person name="Seilhamer J.J."/>
        </authorList>
    </citation>
    <scope>NUCLEOTIDE SEQUENCE [LARGE SCALE GENOMIC DNA]</scope>
    <source>
        <strain evidence="2 3">PH27A</strain>
    </source>
</reference>
<dbReference type="PANTHER" id="PTHR39441:SF1">
    <property type="entry name" value="DUF2252 DOMAIN-CONTAINING PROTEIN"/>
    <property type="match status" value="1"/>
</dbReference>
<evidence type="ECO:0000313" key="3">
    <source>
        <dbReference type="Proteomes" id="UP000094291"/>
    </source>
</evidence>
<evidence type="ECO:0000256" key="1">
    <source>
        <dbReference type="SAM" id="Coils"/>
    </source>
</evidence>
<evidence type="ECO:0000313" key="2">
    <source>
        <dbReference type="EMBL" id="ODC03358.1"/>
    </source>
</evidence>
<protein>
    <recommendedName>
        <fullName evidence="4">DUF2252 domain-containing protein</fullName>
    </recommendedName>
</protein>
<name>A0A1E2V8M4_9GAMM</name>
<sequence>MLDKTVLNKTVSDGVNRLNTAHDRAQQVLDELRRQNGALSADDRRMKYQKMAASPFAFYRGSNPLYWHDMFRDWHFSLYGGQLTTQTWLQGDAHLHNFGAYGSHDHKIRFGLDDFDDAIIGDYQYDLWRLAISIVLDMRQNSQVNDDDIDSALTSLATHYLETLEKSQGENADWVAMCGTTKGPLKQFLDRIAEKKDRQQMLDKWTHLNDQGERCFMPNHPKMAAPSIRVRKAFTKALEDYQHTLADQVPGHSQQHFKVKDVALRIGAGTGSLGTQRYYALIEGMGEGDHDDVILDIKAQQKPAAWQAMSRDERQRYRQAFTHEGGRHAIAFQAMAQHPDVYLGWMSLQGEIYSVRERSPFKADFPTHKLKKGKQFTKMARDWGCILAYSHLRGARSLTPERPDQFAESVLARAGQDRQAFTQLLILQARAYADCVHHDHQVLLHGLASGGLK</sequence>
<dbReference type="PANTHER" id="PTHR39441">
    <property type="entry name" value="DUF2252 DOMAIN-CONTAINING PROTEIN"/>
    <property type="match status" value="1"/>
</dbReference>